<feature type="domain" description="Nephrocystin 3-like N-terminal" evidence="6">
    <location>
        <begin position="252"/>
        <end position="409"/>
    </location>
</feature>
<feature type="repeat" description="ANK" evidence="3">
    <location>
        <begin position="1518"/>
        <end position="1550"/>
    </location>
</feature>
<dbReference type="InterPro" id="IPR031348">
    <property type="entry name" value="PigL_N"/>
</dbReference>
<evidence type="ECO:0000256" key="1">
    <source>
        <dbReference type="ARBA" id="ARBA00022737"/>
    </source>
</evidence>
<dbReference type="PROSITE" id="PS50088">
    <property type="entry name" value="ANK_REPEAT"/>
    <property type="match status" value="5"/>
</dbReference>
<dbReference type="Pfam" id="PF00023">
    <property type="entry name" value="Ank"/>
    <property type="match status" value="1"/>
</dbReference>
<protein>
    <recommendedName>
        <fullName evidence="9">NACHT domain-containing protein</fullName>
    </recommendedName>
</protein>
<dbReference type="Pfam" id="PF12796">
    <property type="entry name" value="Ank_2"/>
    <property type="match status" value="3"/>
</dbReference>
<dbReference type="InterPro" id="IPR056884">
    <property type="entry name" value="NPHP3-like_N"/>
</dbReference>
<feature type="repeat" description="ANK" evidence="3">
    <location>
        <begin position="1483"/>
        <end position="1507"/>
    </location>
</feature>
<dbReference type="VEuPathDB" id="FungiDB:F4678DRAFT_475007"/>
<keyword evidence="2 3" id="KW-0040">ANK repeat</keyword>
<dbReference type="SUPFAM" id="SSF48403">
    <property type="entry name" value="Ankyrin repeat"/>
    <property type="match status" value="3"/>
</dbReference>
<evidence type="ECO:0000313" key="8">
    <source>
        <dbReference type="Proteomes" id="UP001148614"/>
    </source>
</evidence>
<proteinExistence type="predicted"/>
<dbReference type="Pfam" id="PF24883">
    <property type="entry name" value="NPHP3_N"/>
    <property type="match status" value="1"/>
</dbReference>
<dbReference type="PROSITE" id="PS50297">
    <property type="entry name" value="ANK_REP_REGION"/>
    <property type="match status" value="5"/>
</dbReference>
<dbReference type="InterPro" id="IPR036770">
    <property type="entry name" value="Ankyrin_rpt-contain_sf"/>
</dbReference>
<dbReference type="PRINTS" id="PR01415">
    <property type="entry name" value="ANKYRIN"/>
</dbReference>
<evidence type="ECO:0008006" key="9">
    <source>
        <dbReference type="Google" id="ProtNLM"/>
    </source>
</evidence>
<dbReference type="EMBL" id="JANPWZ010002064">
    <property type="protein sequence ID" value="KAJ3561470.1"/>
    <property type="molecule type" value="Genomic_DNA"/>
</dbReference>
<feature type="repeat" description="ANK" evidence="3">
    <location>
        <begin position="1869"/>
        <end position="1901"/>
    </location>
</feature>
<evidence type="ECO:0000259" key="6">
    <source>
        <dbReference type="Pfam" id="PF24883"/>
    </source>
</evidence>
<dbReference type="InterPro" id="IPR002110">
    <property type="entry name" value="Ankyrin_rpt"/>
</dbReference>
<evidence type="ECO:0000256" key="4">
    <source>
        <dbReference type="SAM" id="Coils"/>
    </source>
</evidence>
<dbReference type="Proteomes" id="UP001148614">
    <property type="component" value="Unassembled WGS sequence"/>
</dbReference>
<organism evidence="7 8">
    <name type="scientific">Xylaria arbuscula</name>
    <dbReference type="NCBI Taxonomy" id="114810"/>
    <lineage>
        <taxon>Eukaryota</taxon>
        <taxon>Fungi</taxon>
        <taxon>Dikarya</taxon>
        <taxon>Ascomycota</taxon>
        <taxon>Pezizomycotina</taxon>
        <taxon>Sordariomycetes</taxon>
        <taxon>Xylariomycetidae</taxon>
        <taxon>Xylariales</taxon>
        <taxon>Xylariaceae</taxon>
        <taxon>Xylaria</taxon>
    </lineage>
</organism>
<gene>
    <name evidence="7" type="ORF">NPX13_g8934</name>
</gene>
<feature type="repeat" description="ANK" evidence="3">
    <location>
        <begin position="1801"/>
        <end position="1833"/>
    </location>
</feature>
<sequence length="1944" mass="217084">MLGKLGSPSLLGLICDRGNGKFVTSVKDDRVALADTLRSSNQMADPLSIAASVAGLASLAGQVFKTVIDYSNAVKDAKLDVKTLATELRTLSGMLHNLSLLAETLRASGSSRLLFGEWQIASLKRIIQKIEAELKKAKDDFNNNKLRGAIRSLRWPFSKSDIDKMIDDLRAHKATINLALSADTLEKLAECLEMQNEIRAEVASQRDVIEALQEMHAKVEMDSERRKTVDYFLKVNPQPMLQMSLRLRKDATGGWLFNEPPVMRWIAEPNSKLWLSGLPGSGKTVLAGFVIERVVTTCPKDTAVAFFFCDYKDVESQKLCNILSSLALQIALQNTEAFAMLQKFYNQLHPRGGLPRQPEAKQLTDTIASMSRLFDKVVVVVDALDECMDDTREVVAGIAEIAKAAANTSIALFGRYEDDLSAVLLPEYQHIEIAARAEDLALYIGAELRRRPALSLLDPLESNEIRQKLIAKAKGMFRWVACQLDHLEGLGKIGRKNALDELPPTLNKTYDRILVKILSRRGNSIAKDIVRMTLHWLCLDRHRLTMAQLCEALSLALKTQKQRAHKTHLVDQQEIASYCSSLIRKNDDGDKFELAHFTVKEYLYTISTSSKLGEFRYSESEAVESLTVVSLKCLLLPDFNRRLPLNGSTDEFKLMTLKSFRNYPFYPYATLFWTHQPLWHDPPMIRKLLKCLFGQRKKVNLQNWLLCYAFEHQVTFWDTGSQDRDVTWEALIEYDTNPLHVAASLSIPWLCEWLIQSGVNVNATARYKLSAIHFALIGPNIFCTSPTEDKLAAFLKEDTRTANDGDALATTLEVLLENGIELTQTALLSIGTLALEVSVALENAIPFMILLKHAPEQCLTQSTLDRMKVRFEENEPKIGHPLHDILQAVLDLENQSGQTDYIKVAVRFVQELLRSGTSWDTYNHYENQFLPTNFNKGEFEAYVSYVVSQDRAEDMARLFEDCRFEKYTKLGDEVTERFWGKVVMWTAEDDSSDVFRLLIDKGFKPLRKDTKGDTIWHIAARKDSINVLQELFNTNLGVQDARGVLSQNGRTPIAEAMFYSRVKATELFLSHCDNDPAHFQSQPPVLHLSVRMNSQWLFQKLITKNFLGMDKALDGSTPLHFAGSQCNQEFLRTLTALYNTDEQRQDGKVAFQTYITSVLDSGLPERFPADQLPAMIKTLAPTNCRVHDHNSDIHIWKDFCQQLGLAGNLECSLRKSASFLSLVTAFRDAQIIDSYEQQYQESSLVPLLKNLESLDFIAGTYRWEATFVRKAIEVLREAPTIRLLISHDHPAFIALLKKAIWQDYYPLVQELIDSGTSVVSKINGESPLELACVAGSFEIFDTVLHHANIAIINGGGDENPAILGRLIEASSYSNSIQSQKFSTALDYGVSPHATANYGKFPEFPVIVLAARRGKYDIVDHLRKAGADILARDPYGWDVVDYYICDGNVDSLRGITNDLETASYDWTCGVPVFMSGKPETTVWQGCTALHVAARSGSTEAMDYLLQEGRCGNVNVTSTESFTPLHVASYEGHIEAIEFLVAHGADINAADDKGKRPIDLALMNSTIRAAQLLWQLGSAGPKGGLITQEQLEPMTNDSEVENNILESKLRLAAAILLKFSLIELQVCLRRGDLAGCQALVATDGCLLDQPMPSCGRCDVLTYAVVLGREAIVVWLLSIGSIPKVCRCTEHNAPSTIHAAARRHELSTSCLYQLLDRALETGHGWNSYPLSPLHLASLQSSTSVLGVILDHVANHVDAYWTLFTKSPQQDSLPQDKAGLQEFLVNSPAGICDGGVPEEWQCRLTRMTPLHLAVSNRHLAVVQMLLDAGARVNAVDANDHTPLIIAVLNSDDDYEVVQCLLDRGADINQKNRYGYSPIMCAAQKNYVQVARYLVEKGANLEDRNPSGYNLLHISSKGAPECFIFFHQQGCNSFALTEWGNRGRQSATI</sequence>
<evidence type="ECO:0000259" key="5">
    <source>
        <dbReference type="Pfam" id="PF17111"/>
    </source>
</evidence>
<dbReference type="Pfam" id="PF17111">
    <property type="entry name" value="PigL_N"/>
    <property type="match status" value="1"/>
</dbReference>
<feature type="coiled-coil region" evidence="4">
    <location>
        <begin position="120"/>
        <end position="147"/>
    </location>
</feature>
<dbReference type="Gene3D" id="1.25.40.20">
    <property type="entry name" value="Ankyrin repeat-containing domain"/>
    <property type="match status" value="6"/>
</dbReference>
<dbReference type="SUPFAM" id="SSF52540">
    <property type="entry name" value="P-loop containing nucleoside triphosphate hydrolases"/>
    <property type="match status" value="1"/>
</dbReference>
<comment type="caution">
    <text evidence="7">The sequence shown here is derived from an EMBL/GenBank/DDBJ whole genome shotgun (WGS) entry which is preliminary data.</text>
</comment>
<feature type="repeat" description="ANK" evidence="3">
    <location>
        <begin position="1834"/>
        <end position="1868"/>
    </location>
</feature>
<feature type="domain" description="Azaphilone pigments biosynthesis cluster protein L N-terminal" evidence="5">
    <location>
        <begin position="44"/>
        <end position="223"/>
    </location>
</feature>
<dbReference type="PANTHER" id="PTHR24198:SF165">
    <property type="entry name" value="ANKYRIN REPEAT-CONTAINING PROTEIN-RELATED"/>
    <property type="match status" value="1"/>
</dbReference>
<evidence type="ECO:0000256" key="3">
    <source>
        <dbReference type="PROSITE-ProRule" id="PRU00023"/>
    </source>
</evidence>
<evidence type="ECO:0000313" key="7">
    <source>
        <dbReference type="EMBL" id="KAJ3561470.1"/>
    </source>
</evidence>
<name>A0A9W8N7R5_9PEZI</name>
<keyword evidence="1" id="KW-0677">Repeat</keyword>
<evidence type="ECO:0000256" key="2">
    <source>
        <dbReference type="ARBA" id="ARBA00023043"/>
    </source>
</evidence>
<dbReference type="VEuPathDB" id="FungiDB:F4678DRAFT_465083"/>
<keyword evidence="4" id="KW-0175">Coiled coil</keyword>
<reference evidence="7" key="1">
    <citation type="submission" date="2022-07" db="EMBL/GenBank/DDBJ databases">
        <title>Genome Sequence of Xylaria arbuscula.</title>
        <authorList>
            <person name="Buettner E."/>
        </authorList>
    </citation>
    <scope>NUCLEOTIDE SEQUENCE</scope>
    <source>
        <strain evidence="7">VT107</strain>
    </source>
</reference>
<dbReference type="Gene3D" id="3.40.50.300">
    <property type="entry name" value="P-loop containing nucleotide triphosphate hydrolases"/>
    <property type="match status" value="1"/>
</dbReference>
<dbReference type="SMART" id="SM00248">
    <property type="entry name" value="ANK"/>
    <property type="match status" value="15"/>
</dbReference>
<keyword evidence="8" id="KW-1185">Reference proteome</keyword>
<dbReference type="InterPro" id="IPR027417">
    <property type="entry name" value="P-loop_NTPase"/>
</dbReference>
<dbReference type="PANTHER" id="PTHR24198">
    <property type="entry name" value="ANKYRIN REPEAT AND PROTEIN KINASE DOMAIN-CONTAINING PROTEIN"/>
    <property type="match status" value="1"/>
</dbReference>
<dbReference type="VEuPathDB" id="FungiDB:F4678DRAFT_476974"/>
<accession>A0A9W8N7R5</accession>